<name>A0ABD5VA83_9EURY</name>
<dbReference type="EMBL" id="JBHSXN010000001">
    <property type="protein sequence ID" value="MFC6952215.1"/>
    <property type="molecule type" value="Genomic_DNA"/>
</dbReference>
<organism evidence="1 2">
    <name type="scientific">Halorubellus litoreus</name>
    <dbReference type="NCBI Taxonomy" id="755308"/>
    <lineage>
        <taxon>Archaea</taxon>
        <taxon>Methanobacteriati</taxon>
        <taxon>Methanobacteriota</taxon>
        <taxon>Stenosarchaea group</taxon>
        <taxon>Halobacteria</taxon>
        <taxon>Halobacteriales</taxon>
        <taxon>Halorubellaceae</taxon>
        <taxon>Halorubellus</taxon>
    </lineage>
</organism>
<protein>
    <submittedName>
        <fullName evidence="1">Uncharacterized protein</fullName>
    </submittedName>
</protein>
<dbReference type="Proteomes" id="UP001596395">
    <property type="component" value="Unassembled WGS sequence"/>
</dbReference>
<sequence>MPSSRRALLRSAGALAGASATAGAGCVSIGAGDRYVLHADDVDGSLASHLLVADPTAVRASTRLDYDAATKRDWLDELFGTGRVTAVQWPLVEPDEWGDDVRLRPTFLQHEGAFHAVTVERTRQVDRDRWLFAVERTDEDPPSDATVRSEPFDSLSERDREILQAALDAVYAGNDGFLGEPDVDGLRPVQYHRDVSVEESDLVPDPPFEYVDYYDDYYRVVAEQRTVSVPERTFAVERVASTRSELEVHVEETVPDARFEDPSDAVREVLDAAVDEESGQRYEEEPPVSDALSTVLDDLGIADDLRPADEYDERVDFRGAVASYDGDWYVFNLYLDP</sequence>
<comment type="caution">
    <text evidence="1">The sequence shown here is derived from an EMBL/GenBank/DDBJ whole genome shotgun (WGS) entry which is preliminary data.</text>
</comment>
<dbReference type="InterPro" id="IPR006311">
    <property type="entry name" value="TAT_signal"/>
</dbReference>
<gene>
    <name evidence="1" type="ORF">ACFQGB_05010</name>
</gene>
<dbReference type="AlphaFoldDB" id="A0ABD5VA83"/>
<evidence type="ECO:0000313" key="1">
    <source>
        <dbReference type="EMBL" id="MFC6952215.1"/>
    </source>
</evidence>
<evidence type="ECO:0000313" key="2">
    <source>
        <dbReference type="Proteomes" id="UP001596395"/>
    </source>
</evidence>
<proteinExistence type="predicted"/>
<dbReference type="PROSITE" id="PS51318">
    <property type="entry name" value="TAT"/>
    <property type="match status" value="1"/>
</dbReference>
<reference evidence="1 2" key="1">
    <citation type="journal article" date="2019" name="Int. J. Syst. Evol. Microbiol.">
        <title>The Global Catalogue of Microorganisms (GCM) 10K type strain sequencing project: providing services to taxonomists for standard genome sequencing and annotation.</title>
        <authorList>
            <consortium name="The Broad Institute Genomics Platform"/>
            <consortium name="The Broad Institute Genome Sequencing Center for Infectious Disease"/>
            <person name="Wu L."/>
            <person name="Ma J."/>
        </authorList>
    </citation>
    <scope>NUCLEOTIDE SEQUENCE [LARGE SCALE GENOMIC DNA]</scope>
    <source>
        <strain evidence="1 2">GX26</strain>
    </source>
</reference>
<dbReference type="PROSITE" id="PS51257">
    <property type="entry name" value="PROKAR_LIPOPROTEIN"/>
    <property type="match status" value="1"/>
</dbReference>
<dbReference type="RefSeq" id="WP_336349207.1">
    <property type="nucleotide sequence ID" value="NZ_JAZAQL010000001.1"/>
</dbReference>
<accession>A0ABD5VA83</accession>
<keyword evidence="2" id="KW-1185">Reference proteome</keyword>